<keyword evidence="2 5" id="KW-0808">Transferase</keyword>
<comment type="miscellaneous">
    <text evidence="2">Reaction mechanism of ThiL seems to utilize a direct, inline transfer of the gamma-phosphate of ATP to TMP rather than a phosphorylated enzyme intermediate.</text>
</comment>
<name>A0A0P7YY84_9GAMM</name>
<feature type="binding site" evidence="2">
    <location>
        <position position="209"/>
    </location>
    <ligand>
        <name>Mg(2+)</name>
        <dbReference type="ChEBI" id="CHEBI:18420"/>
        <label>3</label>
    </ligand>
</feature>
<comment type="pathway">
    <text evidence="2">Cofactor biosynthesis; thiamine diphosphate biosynthesis; thiamine diphosphate from thiamine phosphate: step 1/1.</text>
</comment>
<keyword evidence="2" id="KW-0547">Nucleotide-binding</keyword>
<feature type="binding site" evidence="2">
    <location>
        <position position="309"/>
    </location>
    <ligand>
        <name>substrate</name>
    </ligand>
</feature>
<dbReference type="PANTHER" id="PTHR30270:SF0">
    <property type="entry name" value="THIAMINE-MONOPHOSPHATE KINASE"/>
    <property type="match status" value="1"/>
</dbReference>
<keyword evidence="2" id="KW-0460">Magnesium</keyword>
<keyword evidence="2 5" id="KW-0418">Kinase</keyword>
<dbReference type="AlphaFoldDB" id="A0A0P7YY84"/>
<feature type="binding site" evidence="2">
    <location>
        <position position="75"/>
    </location>
    <ligand>
        <name>Mg(2+)</name>
        <dbReference type="ChEBI" id="CHEBI:18420"/>
        <label>2</label>
    </ligand>
</feature>
<dbReference type="CDD" id="cd02194">
    <property type="entry name" value="ThiL"/>
    <property type="match status" value="1"/>
</dbReference>
<dbReference type="HAMAP" id="MF_02128">
    <property type="entry name" value="TMP_kinase"/>
    <property type="match status" value="1"/>
</dbReference>
<dbReference type="SUPFAM" id="SSF55326">
    <property type="entry name" value="PurM N-terminal domain-like"/>
    <property type="match status" value="1"/>
</dbReference>
<comment type="similarity">
    <text evidence="2">Belongs to the thiamine-monophosphate kinase family.</text>
</comment>
<dbReference type="OrthoDB" id="9802811at2"/>
<feature type="binding site" evidence="2">
    <location>
        <position position="47"/>
    </location>
    <ligand>
        <name>Mg(2+)</name>
        <dbReference type="ChEBI" id="CHEBI:18420"/>
        <label>2</label>
    </ligand>
</feature>
<keyword evidence="1 2" id="KW-0784">Thiamine biosynthesis</keyword>
<feature type="binding site" evidence="2">
    <location>
        <position position="75"/>
    </location>
    <ligand>
        <name>Mg(2+)</name>
        <dbReference type="ChEBI" id="CHEBI:18420"/>
        <label>3</label>
    </ligand>
</feature>
<comment type="caution">
    <text evidence="2">Lacks conserved residue(s) required for the propagation of feature annotation.</text>
</comment>
<dbReference type="PIRSF" id="PIRSF005303">
    <property type="entry name" value="Thiam_monoph_kin"/>
    <property type="match status" value="1"/>
</dbReference>
<dbReference type="STRING" id="1305731.GCA_000934705_02296"/>
<dbReference type="GO" id="GO:0009228">
    <property type="term" value="P:thiamine biosynthetic process"/>
    <property type="evidence" value="ECO:0007669"/>
    <property type="project" value="UniProtKB-KW"/>
</dbReference>
<dbReference type="NCBIfam" id="TIGR01379">
    <property type="entry name" value="thiL"/>
    <property type="match status" value="1"/>
</dbReference>
<feature type="binding site" evidence="2">
    <location>
        <position position="211"/>
    </location>
    <ligand>
        <name>ATP</name>
        <dbReference type="ChEBI" id="CHEBI:30616"/>
    </ligand>
</feature>
<dbReference type="UniPathway" id="UPA00060">
    <property type="reaction ID" value="UER00142"/>
</dbReference>
<feature type="binding site" evidence="2">
    <location>
        <position position="75"/>
    </location>
    <ligand>
        <name>Mg(2+)</name>
        <dbReference type="ChEBI" id="CHEBI:18420"/>
        <label>4</label>
    </ligand>
</feature>
<keyword evidence="2" id="KW-0479">Metal-binding</keyword>
<evidence type="ECO:0000259" key="3">
    <source>
        <dbReference type="Pfam" id="PF00586"/>
    </source>
</evidence>
<dbReference type="InterPro" id="IPR016188">
    <property type="entry name" value="PurM-like_N"/>
</dbReference>
<sequence length="316" mass="32932">MGEFELIRQYFQPLADSAMTDQLVLGPGDDCAIQRIPVGRDLVFSVDTLVEGVHFPLNYSSCYLGWRALAVAVSDLAAMGAEPVCFTLALTLPEASSDWLSGFAEGLSKASRAFGIALAGGDTTRGPLTISIQVHGTVAEGAAIQRSGARPGDLICVTGPLGAAGAALAFLDDPEPSPLAQAMLVRYHSPEPRLELGQQLVGKASAAIDISDGLLADLQHILEASSVGAELQAGTIPMMPELVQLHGDQSLNLALTAGDDYELCVTIAPEVLKRLAPDIQAQLVVVGQVVKTPGLSLIGADLTGMPPGFDHFGRLV</sequence>
<dbReference type="SUPFAM" id="SSF56042">
    <property type="entry name" value="PurM C-terminal domain-like"/>
    <property type="match status" value="1"/>
</dbReference>
<feature type="domain" description="PurM-like N-terminal" evidence="3">
    <location>
        <begin position="28"/>
        <end position="138"/>
    </location>
</feature>
<evidence type="ECO:0000313" key="6">
    <source>
        <dbReference type="Proteomes" id="UP000050416"/>
    </source>
</evidence>
<organism evidence="5 6">
    <name type="scientific">Marinobacter excellens HL-55</name>
    <dbReference type="NCBI Taxonomy" id="1305731"/>
    <lineage>
        <taxon>Bacteria</taxon>
        <taxon>Pseudomonadati</taxon>
        <taxon>Pseudomonadota</taxon>
        <taxon>Gammaproteobacteria</taxon>
        <taxon>Pseudomonadales</taxon>
        <taxon>Marinobacteraceae</taxon>
        <taxon>Marinobacter</taxon>
    </lineage>
</organism>
<dbReference type="Pfam" id="PF02769">
    <property type="entry name" value="AIRS_C"/>
    <property type="match status" value="1"/>
</dbReference>
<dbReference type="GO" id="GO:0005524">
    <property type="term" value="F:ATP binding"/>
    <property type="evidence" value="ECO:0007669"/>
    <property type="project" value="UniProtKB-UniRule"/>
</dbReference>
<feature type="domain" description="PurM-like C-terminal" evidence="4">
    <location>
        <begin position="150"/>
        <end position="298"/>
    </location>
</feature>
<keyword evidence="2" id="KW-0067">ATP-binding</keyword>
<evidence type="ECO:0000259" key="4">
    <source>
        <dbReference type="Pfam" id="PF02769"/>
    </source>
</evidence>
<dbReference type="GO" id="GO:0000287">
    <property type="term" value="F:magnesium ion binding"/>
    <property type="evidence" value="ECO:0007669"/>
    <property type="project" value="UniProtKB-UniRule"/>
</dbReference>
<feature type="binding site" evidence="2">
    <location>
        <position position="45"/>
    </location>
    <ligand>
        <name>Mg(2+)</name>
        <dbReference type="ChEBI" id="CHEBI:18420"/>
        <label>4</label>
    </ligand>
</feature>
<proteinExistence type="inferred from homology"/>
<reference evidence="5 6" key="1">
    <citation type="submission" date="2015-09" db="EMBL/GenBank/DDBJ databases">
        <title>Identification and resolution of microdiversity through metagenomic sequencing of parallel consortia.</title>
        <authorList>
            <person name="Nelson W.C."/>
            <person name="Romine M.F."/>
            <person name="Lindemann S.R."/>
        </authorList>
    </citation>
    <scope>NUCLEOTIDE SEQUENCE [LARGE SCALE GENOMIC DNA]</scope>
    <source>
        <strain evidence="5">HL-55</strain>
    </source>
</reference>
<dbReference type="InterPro" id="IPR010918">
    <property type="entry name" value="PurM-like_C_dom"/>
</dbReference>
<feature type="binding site" evidence="2">
    <location>
        <position position="30"/>
    </location>
    <ligand>
        <name>Mg(2+)</name>
        <dbReference type="ChEBI" id="CHEBI:18420"/>
        <label>3</label>
    </ligand>
</feature>
<feature type="binding site" evidence="2">
    <location>
        <position position="47"/>
    </location>
    <ligand>
        <name>Mg(2+)</name>
        <dbReference type="ChEBI" id="CHEBI:18420"/>
        <label>1</label>
    </ligand>
</feature>
<accession>A0A0P7YY84</accession>
<dbReference type="PANTHER" id="PTHR30270">
    <property type="entry name" value="THIAMINE-MONOPHOSPHATE KINASE"/>
    <property type="match status" value="1"/>
</dbReference>
<dbReference type="Gene3D" id="3.30.1330.10">
    <property type="entry name" value="PurM-like, N-terminal domain"/>
    <property type="match status" value="1"/>
</dbReference>
<feature type="binding site" evidence="2">
    <location>
        <position position="122"/>
    </location>
    <ligand>
        <name>Mg(2+)</name>
        <dbReference type="ChEBI" id="CHEBI:18420"/>
        <label>1</label>
    </ligand>
</feature>
<gene>
    <name evidence="2 5" type="primary">thiL</name>
    <name evidence="5" type="ORF">HLUCCX14_17165</name>
</gene>
<dbReference type="EMBL" id="LJZQ01000042">
    <property type="protein sequence ID" value="KPQ26839.1"/>
    <property type="molecule type" value="Genomic_DNA"/>
</dbReference>
<comment type="caution">
    <text evidence="5">The sequence shown here is derived from an EMBL/GenBank/DDBJ whole genome shotgun (WGS) entry which is preliminary data.</text>
</comment>
<evidence type="ECO:0000256" key="1">
    <source>
        <dbReference type="ARBA" id="ARBA00022977"/>
    </source>
</evidence>
<comment type="function">
    <text evidence="2">Catalyzes the ATP-dependent phosphorylation of thiamine-monophosphate (TMP) to form thiamine-pyrophosphate (TPP), the active form of vitamin B1.</text>
</comment>
<dbReference type="PATRIC" id="fig|1305731.5.peg.2399"/>
<dbReference type="Pfam" id="PF00586">
    <property type="entry name" value="AIRS"/>
    <property type="match status" value="1"/>
</dbReference>
<dbReference type="InterPro" id="IPR006283">
    <property type="entry name" value="ThiL-like"/>
</dbReference>
<feature type="binding site" evidence="2">
    <location>
        <position position="54"/>
    </location>
    <ligand>
        <name>substrate</name>
    </ligand>
</feature>
<dbReference type="InterPro" id="IPR036676">
    <property type="entry name" value="PurM-like_C_sf"/>
</dbReference>
<evidence type="ECO:0000313" key="5">
    <source>
        <dbReference type="EMBL" id="KPQ26839.1"/>
    </source>
</evidence>
<dbReference type="Proteomes" id="UP000050416">
    <property type="component" value="Unassembled WGS sequence"/>
</dbReference>
<feature type="binding site" evidence="2">
    <location>
        <position position="212"/>
    </location>
    <ligand>
        <name>Mg(2+)</name>
        <dbReference type="ChEBI" id="CHEBI:18420"/>
        <label>5</label>
    </ligand>
</feature>
<dbReference type="EC" id="2.7.4.16" evidence="2"/>
<comment type="catalytic activity">
    <reaction evidence="2">
        <text>thiamine phosphate + ATP = thiamine diphosphate + ADP</text>
        <dbReference type="Rhea" id="RHEA:15913"/>
        <dbReference type="ChEBI" id="CHEBI:30616"/>
        <dbReference type="ChEBI" id="CHEBI:37575"/>
        <dbReference type="ChEBI" id="CHEBI:58937"/>
        <dbReference type="ChEBI" id="CHEBI:456216"/>
        <dbReference type="EC" id="2.7.4.16"/>
    </reaction>
</comment>
<protein>
    <recommendedName>
        <fullName evidence="2">Thiamine-monophosphate kinase</fullName>
        <shortName evidence="2">TMP kinase</shortName>
        <shortName evidence="2">Thiamine-phosphate kinase</shortName>
        <ecNumber evidence="2">2.7.4.16</ecNumber>
    </recommendedName>
</protein>
<feature type="binding site" evidence="2">
    <location>
        <position position="259"/>
    </location>
    <ligand>
        <name>substrate</name>
    </ligand>
</feature>
<feature type="binding site" evidence="2">
    <location>
        <begin position="121"/>
        <end position="122"/>
    </location>
    <ligand>
        <name>ATP</name>
        <dbReference type="ChEBI" id="CHEBI:30616"/>
    </ligand>
</feature>
<feature type="binding site" evidence="2">
    <location>
        <position position="146"/>
    </location>
    <ligand>
        <name>ATP</name>
        <dbReference type="ChEBI" id="CHEBI:30616"/>
    </ligand>
</feature>
<evidence type="ECO:0000256" key="2">
    <source>
        <dbReference type="HAMAP-Rule" id="MF_02128"/>
    </source>
</evidence>
<dbReference type="Gene3D" id="3.90.650.10">
    <property type="entry name" value="PurM-like C-terminal domain"/>
    <property type="match status" value="1"/>
</dbReference>
<dbReference type="GO" id="GO:0009229">
    <property type="term" value="P:thiamine diphosphate biosynthetic process"/>
    <property type="evidence" value="ECO:0007669"/>
    <property type="project" value="UniProtKB-UniRule"/>
</dbReference>
<dbReference type="InterPro" id="IPR036921">
    <property type="entry name" value="PurM-like_N_sf"/>
</dbReference>
<feature type="binding site" evidence="2">
    <location>
        <position position="30"/>
    </location>
    <ligand>
        <name>Mg(2+)</name>
        <dbReference type="ChEBI" id="CHEBI:18420"/>
        <label>4</label>
    </ligand>
</feature>
<dbReference type="GO" id="GO:0009030">
    <property type="term" value="F:thiamine-phosphate kinase activity"/>
    <property type="evidence" value="ECO:0007669"/>
    <property type="project" value="UniProtKB-UniRule"/>
</dbReference>